<evidence type="ECO:0000313" key="2">
    <source>
        <dbReference type="EMBL" id="CAA9532206.1"/>
    </source>
</evidence>
<protein>
    <submittedName>
        <fullName evidence="2">Uncharacterized protein</fullName>
    </submittedName>
</protein>
<evidence type="ECO:0000256" key="1">
    <source>
        <dbReference type="SAM" id="MobiDB-lite"/>
    </source>
</evidence>
<proteinExistence type="predicted"/>
<reference evidence="2" key="1">
    <citation type="submission" date="2020-02" db="EMBL/GenBank/DDBJ databases">
        <authorList>
            <person name="Meier V. D."/>
        </authorList>
    </citation>
    <scope>NUCLEOTIDE SEQUENCE</scope>
    <source>
        <strain evidence="2">AVDCRST_MAG30</strain>
    </source>
</reference>
<dbReference type="EMBL" id="CADCVS010000513">
    <property type="protein sequence ID" value="CAA9532206.1"/>
    <property type="molecule type" value="Genomic_DNA"/>
</dbReference>
<accession>A0A6J4TVN9</accession>
<sequence>QPAQGVQGGQADLQGGPRALRGRPLRAQPVRHRQGRGPARWRGPQGHQPGRTGPRDAGLLAGREEPQLRM</sequence>
<dbReference type="AlphaFoldDB" id="A0A6J4TVN9"/>
<feature type="non-terminal residue" evidence="2">
    <location>
        <position position="1"/>
    </location>
</feature>
<organism evidence="2">
    <name type="scientific">uncultured Solirubrobacteraceae bacterium</name>
    <dbReference type="NCBI Taxonomy" id="1162706"/>
    <lineage>
        <taxon>Bacteria</taxon>
        <taxon>Bacillati</taxon>
        <taxon>Actinomycetota</taxon>
        <taxon>Thermoleophilia</taxon>
        <taxon>Solirubrobacterales</taxon>
        <taxon>Solirubrobacteraceae</taxon>
        <taxon>environmental samples</taxon>
    </lineage>
</organism>
<feature type="region of interest" description="Disordered" evidence="1">
    <location>
        <begin position="1"/>
        <end position="70"/>
    </location>
</feature>
<feature type="non-terminal residue" evidence="2">
    <location>
        <position position="70"/>
    </location>
</feature>
<gene>
    <name evidence="2" type="ORF">AVDCRST_MAG30-3873</name>
</gene>
<feature type="compositionally biased region" description="Basic residues" evidence="1">
    <location>
        <begin position="20"/>
        <end position="35"/>
    </location>
</feature>
<name>A0A6J4TVN9_9ACTN</name>